<dbReference type="InterPro" id="IPR009100">
    <property type="entry name" value="AcylCoA_DH/oxidase_NM_dom_sf"/>
</dbReference>
<sequence length="387" mass="42262">MMNFDLSDDQLAIRDAVQAICDDFGPDYWLERDRDGVWPTEFCDAIAKGGWFGVTMPKEQGGSGLGISAAAMVMRTIGKLGSAAVSSIHLNMFGPQPVVVFGTEEQKARMLRPLIAGKDRACFGVTEPNVGSDTTRVKTFARRTADGYVVTGQKVWTSTAQQANKILLVARTTPIEECARPMDGVTLFYTDLDRSSVRIREIEKMARKAVDSNELFIDGLHVPLADRIGEEGKGFKYLLHGLNPERILVAASVLGAAEAALMSAAAYAKERVVFGRPIGQNQAIQHPLAECWMRLQSAELLMWKAAALYDAGKPCGLEATSAKYLAAECHFESSLRAVRTHGGFGFAKEYHVERGFRESVLSLLAPVTQELALCYVAEQALGMPKSY</sequence>
<dbReference type="InterPro" id="IPR009075">
    <property type="entry name" value="AcylCo_DH/oxidase_C"/>
</dbReference>
<dbReference type="InterPro" id="IPR037069">
    <property type="entry name" value="AcylCoA_DH/ox_N_sf"/>
</dbReference>
<name>A0ABV2QDT5_9BURK</name>
<evidence type="ECO:0000259" key="5">
    <source>
        <dbReference type="Pfam" id="PF00441"/>
    </source>
</evidence>
<comment type="caution">
    <text evidence="8">The sequence shown here is derived from an EMBL/GenBank/DDBJ whole genome shotgun (WGS) entry which is preliminary data.</text>
</comment>
<comment type="similarity">
    <text evidence="2">Belongs to the acyl-CoA dehydrogenase family.</text>
</comment>
<dbReference type="SUPFAM" id="SSF56645">
    <property type="entry name" value="Acyl-CoA dehydrogenase NM domain-like"/>
    <property type="match status" value="1"/>
</dbReference>
<dbReference type="Gene3D" id="1.20.140.10">
    <property type="entry name" value="Butyryl-CoA Dehydrogenase, subunit A, domain 3"/>
    <property type="match status" value="1"/>
</dbReference>
<dbReference type="InterPro" id="IPR036250">
    <property type="entry name" value="AcylCo_DH-like_C"/>
</dbReference>
<feature type="domain" description="Acyl-CoA dehydrogenase/oxidase C-terminal" evidence="5">
    <location>
        <begin position="232"/>
        <end position="359"/>
    </location>
</feature>
<gene>
    <name evidence="8" type="ORF">ABIE13_004317</name>
</gene>
<dbReference type="PIRSF" id="PIRSF016578">
    <property type="entry name" value="HsaA"/>
    <property type="match status" value="1"/>
</dbReference>
<reference evidence="8 9" key="1">
    <citation type="submission" date="2024-06" db="EMBL/GenBank/DDBJ databases">
        <title>Sorghum-associated microbial communities from plants grown in Nebraska, USA.</title>
        <authorList>
            <person name="Schachtman D."/>
        </authorList>
    </citation>
    <scope>NUCLEOTIDE SEQUENCE [LARGE SCALE GENOMIC DNA]</scope>
    <source>
        <strain evidence="8 9">2709</strain>
    </source>
</reference>
<keyword evidence="3" id="KW-0285">Flavoprotein</keyword>
<protein>
    <submittedName>
        <fullName evidence="8">Acyl-CoA dehydrogenase</fullName>
        <ecNumber evidence="8">1.3.8.7</ecNumber>
    </submittedName>
</protein>
<evidence type="ECO:0000256" key="2">
    <source>
        <dbReference type="ARBA" id="ARBA00009347"/>
    </source>
</evidence>
<keyword evidence="8" id="KW-0560">Oxidoreductase</keyword>
<dbReference type="PANTHER" id="PTHR43884:SF12">
    <property type="entry name" value="ISOVALERYL-COA DEHYDROGENASE, MITOCHONDRIAL-RELATED"/>
    <property type="match status" value="1"/>
</dbReference>
<dbReference type="PANTHER" id="PTHR43884">
    <property type="entry name" value="ACYL-COA DEHYDROGENASE"/>
    <property type="match status" value="1"/>
</dbReference>
<evidence type="ECO:0000313" key="8">
    <source>
        <dbReference type="EMBL" id="MET4579194.1"/>
    </source>
</evidence>
<dbReference type="InterPro" id="IPR013786">
    <property type="entry name" value="AcylCoA_DH/ox_N"/>
</dbReference>
<evidence type="ECO:0000313" key="9">
    <source>
        <dbReference type="Proteomes" id="UP001549320"/>
    </source>
</evidence>
<evidence type="ECO:0000256" key="4">
    <source>
        <dbReference type="ARBA" id="ARBA00022827"/>
    </source>
</evidence>
<dbReference type="Pfam" id="PF02770">
    <property type="entry name" value="Acyl-CoA_dh_M"/>
    <property type="match status" value="1"/>
</dbReference>
<evidence type="ECO:0000256" key="1">
    <source>
        <dbReference type="ARBA" id="ARBA00001974"/>
    </source>
</evidence>
<dbReference type="Gene3D" id="2.40.110.10">
    <property type="entry name" value="Butyryl-CoA Dehydrogenase, subunit A, domain 2"/>
    <property type="match status" value="1"/>
</dbReference>
<dbReference type="Gene3D" id="1.10.540.10">
    <property type="entry name" value="Acyl-CoA dehydrogenase/oxidase, N-terminal domain"/>
    <property type="match status" value="1"/>
</dbReference>
<dbReference type="InterPro" id="IPR006091">
    <property type="entry name" value="Acyl-CoA_Oxase/DH_mid-dom"/>
</dbReference>
<accession>A0ABV2QDT5</accession>
<dbReference type="EC" id="1.3.8.7" evidence="8"/>
<evidence type="ECO:0000259" key="6">
    <source>
        <dbReference type="Pfam" id="PF02770"/>
    </source>
</evidence>
<keyword evidence="4" id="KW-0274">FAD</keyword>
<dbReference type="GO" id="GO:0070991">
    <property type="term" value="F:medium-chain fatty acyl-CoA dehydrogenase activity"/>
    <property type="evidence" value="ECO:0007669"/>
    <property type="project" value="UniProtKB-EC"/>
</dbReference>
<dbReference type="SUPFAM" id="SSF47203">
    <property type="entry name" value="Acyl-CoA dehydrogenase C-terminal domain-like"/>
    <property type="match status" value="1"/>
</dbReference>
<dbReference type="Proteomes" id="UP001549320">
    <property type="component" value="Unassembled WGS sequence"/>
</dbReference>
<dbReference type="EMBL" id="JBEPSH010000008">
    <property type="protein sequence ID" value="MET4579194.1"/>
    <property type="molecule type" value="Genomic_DNA"/>
</dbReference>
<organism evidence="8 9">
    <name type="scientific">Ottowia thiooxydans</name>
    <dbReference type="NCBI Taxonomy" id="219182"/>
    <lineage>
        <taxon>Bacteria</taxon>
        <taxon>Pseudomonadati</taxon>
        <taxon>Pseudomonadota</taxon>
        <taxon>Betaproteobacteria</taxon>
        <taxon>Burkholderiales</taxon>
        <taxon>Comamonadaceae</taxon>
        <taxon>Ottowia</taxon>
    </lineage>
</organism>
<feature type="domain" description="Acyl-CoA oxidase/dehydrogenase middle" evidence="6">
    <location>
        <begin position="122"/>
        <end position="218"/>
    </location>
</feature>
<evidence type="ECO:0000259" key="7">
    <source>
        <dbReference type="Pfam" id="PF02771"/>
    </source>
</evidence>
<comment type="cofactor">
    <cofactor evidence="1">
        <name>FAD</name>
        <dbReference type="ChEBI" id="CHEBI:57692"/>
    </cofactor>
</comment>
<dbReference type="InterPro" id="IPR046373">
    <property type="entry name" value="Acyl-CoA_Oxase/DH_mid-dom_sf"/>
</dbReference>
<keyword evidence="9" id="KW-1185">Reference proteome</keyword>
<evidence type="ECO:0000256" key="3">
    <source>
        <dbReference type="ARBA" id="ARBA00022630"/>
    </source>
</evidence>
<dbReference type="Pfam" id="PF02771">
    <property type="entry name" value="Acyl-CoA_dh_N"/>
    <property type="match status" value="1"/>
</dbReference>
<dbReference type="Pfam" id="PF00441">
    <property type="entry name" value="Acyl-CoA_dh_1"/>
    <property type="match status" value="1"/>
</dbReference>
<feature type="domain" description="Acyl-CoA dehydrogenase/oxidase N-terminal" evidence="7">
    <location>
        <begin position="7"/>
        <end position="118"/>
    </location>
</feature>
<proteinExistence type="inferred from homology"/>